<dbReference type="Gene3D" id="3.30.1950.10">
    <property type="entry name" value="wza like domain"/>
    <property type="match status" value="1"/>
</dbReference>
<reference evidence="3 4" key="1">
    <citation type="journal article" date="2016" name="Nat. Commun.">
        <title>Thousands of microbial genomes shed light on interconnected biogeochemical processes in an aquifer system.</title>
        <authorList>
            <person name="Anantharaman K."/>
            <person name="Brown C.T."/>
            <person name="Hug L.A."/>
            <person name="Sharon I."/>
            <person name="Castelle C.J."/>
            <person name="Probst A.J."/>
            <person name="Thomas B.C."/>
            <person name="Singh A."/>
            <person name="Wilkins M.J."/>
            <person name="Karaoz U."/>
            <person name="Brodie E.L."/>
            <person name="Williams K.H."/>
            <person name="Hubbard S.S."/>
            <person name="Banfield J.F."/>
        </authorList>
    </citation>
    <scope>NUCLEOTIDE SEQUENCE [LARGE SCALE GENOMIC DNA]</scope>
</reference>
<comment type="caution">
    <text evidence="3">The sequence shown here is derived from an EMBL/GenBank/DDBJ whole genome shotgun (WGS) entry which is preliminary data.</text>
</comment>
<evidence type="ECO:0000256" key="1">
    <source>
        <dbReference type="ARBA" id="ARBA00022729"/>
    </source>
</evidence>
<name>A0A1F4U6H1_UNCSA</name>
<evidence type="ECO:0000313" key="3">
    <source>
        <dbReference type="EMBL" id="OGC40565.1"/>
    </source>
</evidence>
<gene>
    <name evidence="3" type="ORF">A2438_06065</name>
</gene>
<keyword evidence="1" id="KW-0732">Signal</keyword>
<accession>A0A1F4U6H1</accession>
<dbReference type="InterPro" id="IPR003715">
    <property type="entry name" value="Poly_export_N"/>
</dbReference>
<protein>
    <recommendedName>
        <fullName evidence="2">Polysaccharide export protein N-terminal domain-containing protein</fullName>
    </recommendedName>
</protein>
<dbReference type="InterPro" id="IPR049712">
    <property type="entry name" value="Poly_export"/>
</dbReference>
<dbReference type="PANTHER" id="PTHR33619:SF3">
    <property type="entry name" value="POLYSACCHARIDE EXPORT PROTEIN GFCE-RELATED"/>
    <property type="match status" value="1"/>
</dbReference>
<sequence length="196" mass="21974">MTRKISVVVALLMLLWESKRRARAASVFLLICFISPILCGRVFALDYFLSQNDRLEVKIIGQKELDTKQAIAPDGTISLPLLGRVYAQGQTLNAFNDYLSAEFAKYIKDPQVLVYLTPRQTYVVQHNFKTKTWEVKEADSIAEARAYTGGNYIGEIRDGDIVSVEVGEKSEGWEANWYKITAGLAVAAGLYATFHK</sequence>
<dbReference type="AlphaFoldDB" id="A0A1F4U6H1"/>
<dbReference type="GO" id="GO:0015159">
    <property type="term" value="F:polysaccharide transmembrane transporter activity"/>
    <property type="evidence" value="ECO:0007669"/>
    <property type="project" value="InterPro"/>
</dbReference>
<dbReference type="Pfam" id="PF02563">
    <property type="entry name" value="Poly_export"/>
    <property type="match status" value="1"/>
</dbReference>
<evidence type="ECO:0000259" key="2">
    <source>
        <dbReference type="Pfam" id="PF02563"/>
    </source>
</evidence>
<feature type="domain" description="Polysaccharide export protein N-terminal" evidence="2">
    <location>
        <begin position="46"/>
        <end position="116"/>
    </location>
</feature>
<organism evidence="3 4">
    <name type="scientific">candidate division WOR-1 bacterium RIFOXYC2_FULL_46_14</name>
    <dbReference type="NCBI Taxonomy" id="1802587"/>
    <lineage>
        <taxon>Bacteria</taxon>
        <taxon>Bacillati</taxon>
        <taxon>Saganbacteria</taxon>
    </lineage>
</organism>
<evidence type="ECO:0000313" key="4">
    <source>
        <dbReference type="Proteomes" id="UP000179242"/>
    </source>
</evidence>
<dbReference type="Proteomes" id="UP000179242">
    <property type="component" value="Unassembled WGS sequence"/>
</dbReference>
<dbReference type="PANTHER" id="PTHR33619">
    <property type="entry name" value="POLYSACCHARIDE EXPORT PROTEIN GFCE-RELATED"/>
    <property type="match status" value="1"/>
</dbReference>
<proteinExistence type="predicted"/>
<dbReference type="EMBL" id="MEUJ01000003">
    <property type="protein sequence ID" value="OGC40565.1"/>
    <property type="molecule type" value="Genomic_DNA"/>
</dbReference>